<dbReference type="InterPro" id="IPR003439">
    <property type="entry name" value="ABC_transporter-like_ATP-bd"/>
</dbReference>
<dbReference type="Proteomes" id="UP000324233">
    <property type="component" value="Chromosome"/>
</dbReference>
<gene>
    <name evidence="10" type="primary">glnQ</name>
    <name evidence="10" type="ORF">OJF2_63830</name>
</gene>
<organism evidence="10 11">
    <name type="scientific">Aquisphaera giovannonii</name>
    <dbReference type="NCBI Taxonomy" id="406548"/>
    <lineage>
        <taxon>Bacteria</taxon>
        <taxon>Pseudomonadati</taxon>
        <taxon>Planctomycetota</taxon>
        <taxon>Planctomycetia</taxon>
        <taxon>Isosphaerales</taxon>
        <taxon>Isosphaeraceae</taxon>
        <taxon>Aquisphaera</taxon>
    </lineage>
</organism>
<accession>A0A5B9WB59</accession>
<dbReference type="KEGG" id="agv:OJF2_63830"/>
<keyword evidence="8" id="KW-0472">Membrane</keyword>
<evidence type="ECO:0000256" key="7">
    <source>
        <dbReference type="ARBA" id="ARBA00022970"/>
    </source>
</evidence>
<sequence length="269" mass="28550">MTRTGASADPAPAAGIGPGRTIIEVSGLVKRHGALEVLKGLDLTVARGEVATIIGPSGSGKSTFLRCLNGLEAFQAGAVVVDGLRVEAGDPAAVRNRTLRQVCRRAGMVFQSFNLFAHMTVLENVIEAPRCVLGLAREPAVERARRLLERVGMGDRLDALPRHLSGGQQQRVAIARALAMEPPVMLFDEPTSALDPKMTGEVLAVMSDLAGDGLTMVVVTHAMHFARRVSTTVHVFGDGRVVESGPPGRIFDDPRHEATRTLLSQVLAA</sequence>
<reference evidence="10 11" key="1">
    <citation type="submission" date="2019-08" db="EMBL/GenBank/DDBJ databases">
        <title>Deep-cultivation of Planctomycetes and their phenomic and genomic characterization uncovers novel biology.</title>
        <authorList>
            <person name="Wiegand S."/>
            <person name="Jogler M."/>
            <person name="Boedeker C."/>
            <person name="Pinto D."/>
            <person name="Vollmers J."/>
            <person name="Rivas-Marin E."/>
            <person name="Kohn T."/>
            <person name="Peeters S.H."/>
            <person name="Heuer A."/>
            <person name="Rast P."/>
            <person name="Oberbeckmann S."/>
            <person name="Bunk B."/>
            <person name="Jeske O."/>
            <person name="Meyerdierks A."/>
            <person name="Storesund J.E."/>
            <person name="Kallscheuer N."/>
            <person name="Luecker S."/>
            <person name="Lage O.M."/>
            <person name="Pohl T."/>
            <person name="Merkel B.J."/>
            <person name="Hornburger P."/>
            <person name="Mueller R.-W."/>
            <person name="Bruemmer F."/>
            <person name="Labrenz M."/>
            <person name="Spormann A.M."/>
            <person name="Op den Camp H."/>
            <person name="Overmann J."/>
            <person name="Amann R."/>
            <person name="Jetten M.S.M."/>
            <person name="Mascher T."/>
            <person name="Medema M.H."/>
            <person name="Devos D.P."/>
            <person name="Kaster A.-K."/>
            <person name="Ovreas L."/>
            <person name="Rohde M."/>
            <person name="Galperin M.Y."/>
            <person name="Jogler C."/>
        </authorList>
    </citation>
    <scope>NUCLEOTIDE SEQUENCE [LARGE SCALE GENOMIC DNA]</scope>
    <source>
        <strain evidence="10 11">OJF2</strain>
    </source>
</reference>
<dbReference type="GO" id="GO:0016887">
    <property type="term" value="F:ATP hydrolysis activity"/>
    <property type="evidence" value="ECO:0007669"/>
    <property type="project" value="InterPro"/>
</dbReference>
<keyword evidence="4" id="KW-1003">Cell membrane</keyword>
<dbReference type="SUPFAM" id="SSF52540">
    <property type="entry name" value="P-loop containing nucleoside triphosphate hydrolases"/>
    <property type="match status" value="1"/>
</dbReference>
<comment type="similarity">
    <text evidence="2">Belongs to the ABC transporter superfamily.</text>
</comment>
<dbReference type="Gene3D" id="3.40.50.300">
    <property type="entry name" value="P-loop containing nucleotide triphosphate hydrolases"/>
    <property type="match status" value="1"/>
</dbReference>
<evidence type="ECO:0000256" key="4">
    <source>
        <dbReference type="ARBA" id="ARBA00022475"/>
    </source>
</evidence>
<evidence type="ECO:0000256" key="6">
    <source>
        <dbReference type="ARBA" id="ARBA00022840"/>
    </source>
</evidence>
<dbReference type="PIRSF" id="PIRSF039085">
    <property type="entry name" value="ABC_ATPase_HisP"/>
    <property type="match status" value="1"/>
</dbReference>
<keyword evidence="7" id="KW-0029">Amino-acid transport</keyword>
<evidence type="ECO:0000256" key="2">
    <source>
        <dbReference type="ARBA" id="ARBA00005417"/>
    </source>
</evidence>
<dbReference type="PANTHER" id="PTHR43166">
    <property type="entry name" value="AMINO ACID IMPORT ATP-BINDING PROTEIN"/>
    <property type="match status" value="1"/>
</dbReference>
<dbReference type="SMART" id="SM00382">
    <property type="entry name" value="AAA"/>
    <property type="match status" value="1"/>
</dbReference>
<dbReference type="Pfam" id="PF00005">
    <property type="entry name" value="ABC_tran"/>
    <property type="match status" value="1"/>
</dbReference>
<evidence type="ECO:0000256" key="5">
    <source>
        <dbReference type="ARBA" id="ARBA00022741"/>
    </source>
</evidence>
<evidence type="ECO:0000256" key="3">
    <source>
        <dbReference type="ARBA" id="ARBA00022448"/>
    </source>
</evidence>
<dbReference type="GO" id="GO:0005886">
    <property type="term" value="C:plasma membrane"/>
    <property type="evidence" value="ECO:0007669"/>
    <property type="project" value="UniProtKB-SubCell"/>
</dbReference>
<evidence type="ECO:0000313" key="10">
    <source>
        <dbReference type="EMBL" id="QEH37792.1"/>
    </source>
</evidence>
<dbReference type="EMBL" id="CP042997">
    <property type="protein sequence ID" value="QEH37792.1"/>
    <property type="molecule type" value="Genomic_DNA"/>
</dbReference>
<dbReference type="PROSITE" id="PS00211">
    <property type="entry name" value="ABC_TRANSPORTER_1"/>
    <property type="match status" value="1"/>
</dbReference>
<comment type="subcellular location">
    <subcellularLocation>
        <location evidence="1">Cell membrane</location>
        <topology evidence="1">Peripheral membrane protein</topology>
    </subcellularLocation>
</comment>
<dbReference type="AlphaFoldDB" id="A0A5B9WB59"/>
<keyword evidence="5" id="KW-0547">Nucleotide-binding</keyword>
<dbReference type="PANTHER" id="PTHR43166:SF9">
    <property type="entry name" value="GLUTAMATE_ASPARTATE IMPORT ATP-BINDING PROTEIN GLTL"/>
    <property type="match status" value="1"/>
</dbReference>
<evidence type="ECO:0000259" key="9">
    <source>
        <dbReference type="PROSITE" id="PS50893"/>
    </source>
</evidence>
<dbReference type="PROSITE" id="PS50893">
    <property type="entry name" value="ABC_TRANSPORTER_2"/>
    <property type="match status" value="1"/>
</dbReference>
<dbReference type="InterPro" id="IPR017871">
    <property type="entry name" value="ABC_transporter-like_CS"/>
</dbReference>
<dbReference type="GO" id="GO:0015424">
    <property type="term" value="F:ABC-type amino acid transporter activity"/>
    <property type="evidence" value="ECO:0007669"/>
    <property type="project" value="InterPro"/>
</dbReference>
<evidence type="ECO:0000256" key="1">
    <source>
        <dbReference type="ARBA" id="ARBA00004202"/>
    </source>
</evidence>
<dbReference type="InterPro" id="IPR003593">
    <property type="entry name" value="AAA+_ATPase"/>
</dbReference>
<evidence type="ECO:0000313" key="11">
    <source>
        <dbReference type="Proteomes" id="UP000324233"/>
    </source>
</evidence>
<evidence type="ECO:0000256" key="8">
    <source>
        <dbReference type="ARBA" id="ARBA00023136"/>
    </source>
</evidence>
<dbReference type="InterPro" id="IPR027417">
    <property type="entry name" value="P-loop_NTPase"/>
</dbReference>
<name>A0A5B9WB59_9BACT</name>
<protein>
    <submittedName>
        <fullName evidence="10">Glutamine transport ATP-binding protein GlnQ</fullName>
    </submittedName>
</protein>
<feature type="domain" description="ABC transporter" evidence="9">
    <location>
        <begin position="23"/>
        <end position="263"/>
    </location>
</feature>
<dbReference type="GO" id="GO:0005524">
    <property type="term" value="F:ATP binding"/>
    <property type="evidence" value="ECO:0007669"/>
    <property type="project" value="UniProtKB-KW"/>
</dbReference>
<keyword evidence="11" id="KW-1185">Reference proteome</keyword>
<keyword evidence="3" id="KW-0813">Transport</keyword>
<keyword evidence="6 10" id="KW-0067">ATP-binding</keyword>
<dbReference type="InterPro" id="IPR050086">
    <property type="entry name" value="MetN_ABC_transporter-like"/>
</dbReference>
<dbReference type="InterPro" id="IPR030679">
    <property type="entry name" value="ABC_ATPase_HisP-typ"/>
</dbReference>
<proteinExistence type="inferred from homology"/>